<dbReference type="GO" id="GO:0003677">
    <property type="term" value="F:DNA binding"/>
    <property type="evidence" value="ECO:0007669"/>
    <property type="project" value="InterPro"/>
</dbReference>
<evidence type="ECO:0000313" key="2">
    <source>
        <dbReference type="Proteomes" id="UP000308828"/>
    </source>
</evidence>
<dbReference type="EMBL" id="STGV01000001">
    <property type="protein sequence ID" value="THV25609.1"/>
    <property type="molecule type" value="Genomic_DNA"/>
</dbReference>
<dbReference type="Gene3D" id="1.10.260.40">
    <property type="entry name" value="lambda repressor-like DNA-binding domains"/>
    <property type="match status" value="1"/>
</dbReference>
<evidence type="ECO:0000313" key="1">
    <source>
        <dbReference type="EMBL" id="THV25609.1"/>
    </source>
</evidence>
<dbReference type="RefSeq" id="WP_136597445.1">
    <property type="nucleotide sequence ID" value="NZ_STGV01000001.1"/>
</dbReference>
<dbReference type="AlphaFoldDB" id="A0A4S8PBU0"/>
<name>A0A4S8PBU0_9HYPH</name>
<keyword evidence="2" id="KW-1185">Reference proteome</keyword>
<accession>A0A4S8PBU0</accession>
<sequence length="97" mass="10245">MITPAQIRAARAMLDITIEELASESGLAPLVILQIEAEEGRDAMSGDFDLLKTALERRGITFLANGEQGGGGAGLRMVAPHAEQGLRPEELTAANDD</sequence>
<dbReference type="InterPro" id="IPR010982">
    <property type="entry name" value="Lambda_DNA-bd_dom_sf"/>
</dbReference>
<dbReference type="Proteomes" id="UP000308828">
    <property type="component" value="Unassembled WGS sequence"/>
</dbReference>
<comment type="caution">
    <text evidence="1">The sequence shown here is derived from an EMBL/GenBank/DDBJ whole genome shotgun (WGS) entry which is preliminary data.</text>
</comment>
<reference evidence="1 2" key="1">
    <citation type="submission" date="2019-04" db="EMBL/GenBank/DDBJ databases">
        <title>Genome sequence of strain shin9-1.</title>
        <authorList>
            <person name="Gao J."/>
            <person name="Sun J."/>
        </authorList>
    </citation>
    <scope>NUCLEOTIDE SEQUENCE [LARGE SCALE GENOMIC DNA]</scope>
    <source>
        <strain evidence="2">shin9-1</strain>
    </source>
</reference>
<dbReference type="OrthoDB" id="7206663at2"/>
<gene>
    <name evidence="1" type="ORF">FAA97_05330</name>
</gene>
<proteinExistence type="predicted"/>
<organism evidence="1 2">
    <name type="scientific">Peteryoungia ipomoeae</name>
    <dbReference type="NCBI Taxonomy" id="1210932"/>
    <lineage>
        <taxon>Bacteria</taxon>
        <taxon>Pseudomonadati</taxon>
        <taxon>Pseudomonadota</taxon>
        <taxon>Alphaproteobacteria</taxon>
        <taxon>Hyphomicrobiales</taxon>
        <taxon>Rhizobiaceae</taxon>
        <taxon>Peteryoungia</taxon>
    </lineage>
</organism>
<protein>
    <submittedName>
        <fullName evidence="1">Uncharacterized protein</fullName>
    </submittedName>
</protein>